<protein>
    <submittedName>
        <fullName evidence="4">Uncharacterized protein</fullName>
    </submittedName>
</protein>
<feature type="region of interest" description="Disordered" evidence="1">
    <location>
        <begin position="144"/>
        <end position="185"/>
    </location>
</feature>
<evidence type="ECO:0000313" key="4">
    <source>
        <dbReference type="WBParaSite" id="jg17517"/>
    </source>
</evidence>
<dbReference type="WBParaSite" id="jg17517">
    <property type="protein sequence ID" value="jg17517"/>
    <property type="gene ID" value="jg17517"/>
</dbReference>
<dbReference type="Proteomes" id="UP000887574">
    <property type="component" value="Unplaced"/>
</dbReference>
<organism evidence="3 4">
    <name type="scientific">Ditylenchus dipsaci</name>
    <dbReference type="NCBI Taxonomy" id="166011"/>
    <lineage>
        <taxon>Eukaryota</taxon>
        <taxon>Metazoa</taxon>
        <taxon>Ecdysozoa</taxon>
        <taxon>Nematoda</taxon>
        <taxon>Chromadorea</taxon>
        <taxon>Rhabditida</taxon>
        <taxon>Tylenchina</taxon>
        <taxon>Tylenchomorpha</taxon>
        <taxon>Sphaerularioidea</taxon>
        <taxon>Anguinidae</taxon>
        <taxon>Anguininae</taxon>
        <taxon>Ditylenchus</taxon>
    </lineage>
</organism>
<evidence type="ECO:0000256" key="1">
    <source>
        <dbReference type="SAM" id="MobiDB-lite"/>
    </source>
</evidence>
<feature type="transmembrane region" description="Helical" evidence="2">
    <location>
        <begin position="12"/>
        <end position="29"/>
    </location>
</feature>
<sequence>MKSMKFPKEHILTLCTCAFCFVVTYLFHLREDCKIDIWSFGVGYFCLLWFPYFIMLPDHCWLSYVMVVCSCAGGGFLYWLWQLDWQTNTAMTISTLSTFKCQRIHEHFVSWRKVAVEENIEMGALQAVRETNIELRDARDRAEAAEAREQNAEDRVRALEASERASEAREQNAEARARASEARERAAQANLEKYRKLLAEALRSNEAKSNEVDRLIGRMNTLSVNQVPSD</sequence>
<evidence type="ECO:0000256" key="2">
    <source>
        <dbReference type="SAM" id="Phobius"/>
    </source>
</evidence>
<keyword evidence="2" id="KW-1133">Transmembrane helix</keyword>
<accession>A0A915DAZ8</accession>
<proteinExistence type="predicted"/>
<keyword evidence="3" id="KW-1185">Reference proteome</keyword>
<reference evidence="4" key="1">
    <citation type="submission" date="2022-11" db="UniProtKB">
        <authorList>
            <consortium name="WormBaseParasite"/>
        </authorList>
    </citation>
    <scope>IDENTIFICATION</scope>
</reference>
<feature type="transmembrane region" description="Helical" evidence="2">
    <location>
        <begin position="61"/>
        <end position="81"/>
    </location>
</feature>
<keyword evidence="2" id="KW-0812">Transmembrane</keyword>
<name>A0A915DAZ8_9BILA</name>
<evidence type="ECO:0000313" key="3">
    <source>
        <dbReference type="Proteomes" id="UP000887574"/>
    </source>
</evidence>
<dbReference type="AlphaFoldDB" id="A0A915DAZ8"/>
<keyword evidence="2" id="KW-0472">Membrane</keyword>
<feature type="transmembrane region" description="Helical" evidence="2">
    <location>
        <begin position="35"/>
        <end position="54"/>
    </location>
</feature>